<keyword evidence="5" id="KW-1185">Reference proteome</keyword>
<dbReference type="InterPro" id="IPR052953">
    <property type="entry name" value="Ser-rich/MCO-related"/>
</dbReference>
<comment type="caution">
    <text evidence="4">The sequence shown here is derived from an EMBL/GenBank/DDBJ whole genome shotgun (WGS) entry which is preliminary data.</text>
</comment>
<feature type="chain" id="PRO_5045641236" description="Extracellular serine-rich protein" evidence="3">
    <location>
        <begin position="20"/>
        <end position="394"/>
    </location>
</feature>
<feature type="transmembrane region" description="Helical" evidence="2">
    <location>
        <begin position="214"/>
        <end position="236"/>
    </location>
</feature>
<dbReference type="InterPro" id="IPR008972">
    <property type="entry name" value="Cupredoxin"/>
</dbReference>
<accession>A0ABR4C517</accession>
<feature type="compositionally biased region" description="Low complexity" evidence="1">
    <location>
        <begin position="191"/>
        <end position="208"/>
    </location>
</feature>
<evidence type="ECO:0000256" key="3">
    <source>
        <dbReference type="SAM" id="SignalP"/>
    </source>
</evidence>
<feature type="signal peptide" evidence="3">
    <location>
        <begin position="1"/>
        <end position="19"/>
    </location>
</feature>
<evidence type="ECO:0000313" key="5">
    <source>
        <dbReference type="Proteomes" id="UP001595075"/>
    </source>
</evidence>
<feature type="region of interest" description="Disordered" evidence="1">
    <location>
        <begin position="166"/>
        <end position="208"/>
    </location>
</feature>
<keyword evidence="3" id="KW-0732">Signal</keyword>
<dbReference type="CDD" id="cd00920">
    <property type="entry name" value="Cupredoxin"/>
    <property type="match status" value="1"/>
</dbReference>
<evidence type="ECO:0000313" key="4">
    <source>
        <dbReference type="EMBL" id="KAL2064767.1"/>
    </source>
</evidence>
<name>A0ABR4C517_9HELO</name>
<feature type="compositionally biased region" description="Polar residues" evidence="1">
    <location>
        <begin position="381"/>
        <end position="394"/>
    </location>
</feature>
<organism evidence="4 5">
    <name type="scientific">Oculimacula yallundae</name>
    <dbReference type="NCBI Taxonomy" id="86028"/>
    <lineage>
        <taxon>Eukaryota</taxon>
        <taxon>Fungi</taxon>
        <taxon>Dikarya</taxon>
        <taxon>Ascomycota</taxon>
        <taxon>Pezizomycotina</taxon>
        <taxon>Leotiomycetes</taxon>
        <taxon>Helotiales</taxon>
        <taxon>Ploettnerulaceae</taxon>
        <taxon>Oculimacula</taxon>
    </lineage>
</organism>
<evidence type="ECO:0000256" key="2">
    <source>
        <dbReference type="SAM" id="Phobius"/>
    </source>
</evidence>
<feature type="region of interest" description="Disordered" evidence="1">
    <location>
        <begin position="248"/>
        <end position="268"/>
    </location>
</feature>
<reference evidence="4 5" key="1">
    <citation type="journal article" date="2024" name="Commun. Biol.">
        <title>Comparative genomic analysis of thermophilic fungi reveals convergent evolutionary adaptations and gene losses.</title>
        <authorList>
            <person name="Steindorff A.S."/>
            <person name="Aguilar-Pontes M.V."/>
            <person name="Robinson A.J."/>
            <person name="Andreopoulos B."/>
            <person name="LaButti K."/>
            <person name="Kuo A."/>
            <person name="Mondo S."/>
            <person name="Riley R."/>
            <person name="Otillar R."/>
            <person name="Haridas S."/>
            <person name="Lipzen A."/>
            <person name="Grimwood J."/>
            <person name="Schmutz J."/>
            <person name="Clum A."/>
            <person name="Reid I.D."/>
            <person name="Moisan M.C."/>
            <person name="Butler G."/>
            <person name="Nguyen T.T.M."/>
            <person name="Dewar K."/>
            <person name="Conant G."/>
            <person name="Drula E."/>
            <person name="Henrissat B."/>
            <person name="Hansel C."/>
            <person name="Singer S."/>
            <person name="Hutchinson M.I."/>
            <person name="de Vries R.P."/>
            <person name="Natvig D.O."/>
            <person name="Powell A.J."/>
            <person name="Tsang A."/>
            <person name="Grigoriev I.V."/>
        </authorList>
    </citation>
    <scope>NUCLEOTIDE SEQUENCE [LARGE SCALE GENOMIC DNA]</scope>
    <source>
        <strain evidence="4 5">CBS 494.80</strain>
    </source>
</reference>
<keyword evidence="2" id="KW-1133">Transmembrane helix</keyword>
<sequence>MLWLANTAILLFAAHLGHAQTVSPSRSSTSSAPAATHSVNVGAVLHQFTPASLTAKVGDIVEFRFYPLNHSVARAEYKNPCIPYEVVEVGRQGVWSGFKPVNVVLSDPPKFSLLINDTEPIFFYCSAPGACKEDGMVGVINPNSTHTFEVQQEFAKNATIMFSPGENFPKEELDATKTASPTSVNTPPPTATITTTPTPSAASSHSQPALSSGAIAGIAIGGAVVLLLGGALVYLCGRQRTLGELLHRQGHNTHPPPPPSYAQSPGHLSMASYAKSPHVEVGQDRFSPHGGGFYSGEDESYRSRSPPVDDGMEYSALGGSASPDRAASPLARRPVPNSPGLGSHLTPVTLTDRSMSEAMRSGDGVRRTQSQVGPHELGAENGSNYSPYSSPRLG</sequence>
<evidence type="ECO:0000256" key="1">
    <source>
        <dbReference type="SAM" id="MobiDB-lite"/>
    </source>
</evidence>
<gene>
    <name evidence="4" type="ORF">VTL71DRAFT_3906</name>
</gene>
<dbReference type="Proteomes" id="UP001595075">
    <property type="component" value="Unassembled WGS sequence"/>
</dbReference>
<protein>
    <recommendedName>
        <fullName evidence="6">Extracellular serine-rich protein</fullName>
    </recommendedName>
</protein>
<evidence type="ECO:0008006" key="6">
    <source>
        <dbReference type="Google" id="ProtNLM"/>
    </source>
</evidence>
<feature type="region of interest" description="Disordered" evidence="1">
    <location>
        <begin position="281"/>
        <end position="394"/>
    </location>
</feature>
<dbReference type="EMBL" id="JAZHXI010000013">
    <property type="protein sequence ID" value="KAL2064767.1"/>
    <property type="molecule type" value="Genomic_DNA"/>
</dbReference>
<keyword evidence="2" id="KW-0812">Transmembrane</keyword>
<dbReference type="Gene3D" id="2.60.40.420">
    <property type="entry name" value="Cupredoxins - blue copper proteins"/>
    <property type="match status" value="1"/>
</dbReference>
<dbReference type="PANTHER" id="PTHR34883:SF19">
    <property type="entry name" value="EXTRACELLULAR SERINE-RICH PROTEIN"/>
    <property type="match status" value="1"/>
</dbReference>
<dbReference type="SUPFAM" id="SSF49503">
    <property type="entry name" value="Cupredoxins"/>
    <property type="match status" value="1"/>
</dbReference>
<dbReference type="PANTHER" id="PTHR34883">
    <property type="entry name" value="SERINE-RICH PROTEIN, PUTATIVE-RELATED-RELATED"/>
    <property type="match status" value="1"/>
</dbReference>
<proteinExistence type="predicted"/>
<keyword evidence="2" id="KW-0472">Membrane</keyword>